<name>A0A7W6NL77_9HYPH</name>
<gene>
    <name evidence="1" type="ORF">GGR23_003475</name>
</gene>
<sequence>MYSDFDREVGEMRVEKEREAKVAEASMAVARRGRFICECGGSISDLRREKFGAVRCLECQQEYEREQVMK</sequence>
<keyword evidence="2" id="KW-1185">Reference proteome</keyword>
<reference evidence="1 2" key="1">
    <citation type="submission" date="2020-08" db="EMBL/GenBank/DDBJ databases">
        <title>Genomic Encyclopedia of Type Strains, Phase IV (KMG-IV): sequencing the most valuable type-strain genomes for metagenomic binning, comparative biology and taxonomic classification.</title>
        <authorList>
            <person name="Goeker M."/>
        </authorList>
    </citation>
    <scope>NUCLEOTIDE SEQUENCE [LARGE SCALE GENOMIC DNA]</scope>
    <source>
        <strain evidence="1 2">DSM 29853</strain>
    </source>
</reference>
<organism evidence="1 2">
    <name type="scientific">Gellertiella hungarica</name>
    <dbReference type="NCBI Taxonomy" id="1572859"/>
    <lineage>
        <taxon>Bacteria</taxon>
        <taxon>Pseudomonadati</taxon>
        <taxon>Pseudomonadota</taxon>
        <taxon>Alphaproteobacteria</taxon>
        <taxon>Hyphomicrobiales</taxon>
        <taxon>Rhizobiaceae</taxon>
        <taxon>Gellertiella</taxon>
    </lineage>
</organism>
<proteinExistence type="predicted"/>
<dbReference type="Proteomes" id="UP000528286">
    <property type="component" value="Unassembled WGS sequence"/>
</dbReference>
<comment type="caution">
    <text evidence="1">The sequence shown here is derived from an EMBL/GenBank/DDBJ whole genome shotgun (WGS) entry which is preliminary data.</text>
</comment>
<dbReference type="AlphaFoldDB" id="A0A7W6NL77"/>
<dbReference type="RefSeq" id="WP_183367551.1">
    <property type="nucleotide sequence ID" value="NZ_JACIEZ010000008.1"/>
</dbReference>
<evidence type="ECO:0000313" key="1">
    <source>
        <dbReference type="EMBL" id="MBB4066260.1"/>
    </source>
</evidence>
<dbReference type="EMBL" id="JACIEZ010000008">
    <property type="protein sequence ID" value="MBB4066260.1"/>
    <property type="molecule type" value="Genomic_DNA"/>
</dbReference>
<evidence type="ECO:0000313" key="2">
    <source>
        <dbReference type="Proteomes" id="UP000528286"/>
    </source>
</evidence>
<protein>
    <submittedName>
        <fullName evidence="1">RNA polymerase-binding transcription factor DksA</fullName>
    </submittedName>
</protein>
<accession>A0A7W6NL77</accession>